<evidence type="ECO:0000313" key="1">
    <source>
        <dbReference type="EMBL" id="TWI29741.1"/>
    </source>
</evidence>
<name>A0A562NCV1_9RHOB</name>
<dbReference type="EMBL" id="VLKU01000013">
    <property type="protein sequence ID" value="TWI29741.1"/>
    <property type="molecule type" value="Genomic_DNA"/>
</dbReference>
<organism evidence="1 2">
    <name type="scientific">Paracoccus sulfuroxidans</name>
    <dbReference type="NCBI Taxonomy" id="384678"/>
    <lineage>
        <taxon>Bacteria</taxon>
        <taxon>Pseudomonadati</taxon>
        <taxon>Pseudomonadota</taxon>
        <taxon>Alphaproteobacteria</taxon>
        <taxon>Rhodobacterales</taxon>
        <taxon>Paracoccaceae</taxon>
        <taxon>Paracoccus</taxon>
    </lineage>
</organism>
<sequence>MGFDPEQVGRMSRWQFMACLDGYARANGAGPSQNAPRKMSIERMRELGIEVE</sequence>
<protein>
    <submittedName>
        <fullName evidence="1">Uncharacterized protein</fullName>
    </submittedName>
</protein>
<proteinExistence type="predicted"/>
<comment type="caution">
    <text evidence="1">The sequence shown here is derived from an EMBL/GenBank/DDBJ whole genome shotgun (WGS) entry which is preliminary data.</text>
</comment>
<evidence type="ECO:0000313" key="2">
    <source>
        <dbReference type="Proteomes" id="UP000316225"/>
    </source>
</evidence>
<dbReference type="Proteomes" id="UP000316225">
    <property type="component" value="Unassembled WGS sequence"/>
</dbReference>
<dbReference type="AlphaFoldDB" id="A0A562NCV1"/>
<reference evidence="1 2" key="1">
    <citation type="journal article" date="2015" name="Stand. Genomic Sci.">
        <title>Genomic Encyclopedia of Bacterial and Archaeal Type Strains, Phase III: the genomes of soil and plant-associated and newly described type strains.</title>
        <authorList>
            <person name="Whitman W.B."/>
            <person name="Woyke T."/>
            <person name="Klenk H.P."/>
            <person name="Zhou Y."/>
            <person name="Lilburn T.G."/>
            <person name="Beck B.J."/>
            <person name="De Vos P."/>
            <person name="Vandamme P."/>
            <person name="Eisen J.A."/>
            <person name="Garrity G."/>
            <person name="Hugenholtz P."/>
            <person name="Kyrpides N.C."/>
        </authorList>
    </citation>
    <scope>NUCLEOTIDE SEQUENCE [LARGE SCALE GENOMIC DNA]</scope>
    <source>
        <strain evidence="1 2">CGMCC 1.5364</strain>
    </source>
</reference>
<keyword evidence="2" id="KW-1185">Reference proteome</keyword>
<gene>
    <name evidence="1" type="ORF">IQ24_03558</name>
</gene>
<accession>A0A562NCV1</accession>